<dbReference type="Proteomes" id="UP000663829">
    <property type="component" value="Unassembled WGS sequence"/>
</dbReference>
<sequence length="404" mass="47600">MDTNYVESGDSWYKQKLNGPDGHFWMEARYLFLFNRSYSSAINLFKINHDRLRDLRRPPGAIRDFKNCGWAMAHGAEEPSWSNDVKQAVRYLLHNIVTRWRPDYLRQKRVNINTLHKSLTSKERKEIPTTFDDSNNDDDDDDDDDLNFDVKIASEYYRDCFIPLHYHELWCELVKDYINVDTDKAARETIITEEYIEDEDEILDEYKASLIVGTNQTLFRDTYNPLLRKIGLFDCVLININNIDYFGIIVHVEETKVKRDDDNLRRNSNNHLMMNNNIKKNLLCVDIHTIVIVYVSEKCAEAFKTYHSVNKQLKMFKLSNITSSRRMISAIYNVESWPQYKSLLKPTLNDPYFHLPEQSDDDDGDVNNDNLLQNFNADQTQTIKIANDMFEDLFDRIHLVHGPP</sequence>
<reference evidence="1" key="1">
    <citation type="submission" date="2021-02" db="EMBL/GenBank/DDBJ databases">
        <authorList>
            <person name="Nowell W R."/>
        </authorList>
    </citation>
    <scope>NUCLEOTIDE SEQUENCE</scope>
</reference>
<protein>
    <submittedName>
        <fullName evidence="1">Uncharacterized protein</fullName>
    </submittedName>
</protein>
<proteinExistence type="predicted"/>
<dbReference type="EMBL" id="CAJNOQ010017814">
    <property type="protein sequence ID" value="CAF1408866.1"/>
    <property type="molecule type" value="Genomic_DNA"/>
</dbReference>
<dbReference type="Proteomes" id="UP000681722">
    <property type="component" value="Unassembled WGS sequence"/>
</dbReference>
<evidence type="ECO:0000313" key="1">
    <source>
        <dbReference type="EMBL" id="CAF1408866.1"/>
    </source>
</evidence>
<evidence type="ECO:0000313" key="3">
    <source>
        <dbReference type="Proteomes" id="UP000663829"/>
    </source>
</evidence>
<accession>A0A815LUE8</accession>
<name>A0A815LUE8_9BILA</name>
<evidence type="ECO:0000313" key="2">
    <source>
        <dbReference type="EMBL" id="CAF4298669.1"/>
    </source>
</evidence>
<gene>
    <name evidence="1" type="ORF">GPM918_LOCUS33450</name>
    <name evidence="2" type="ORF">SRO942_LOCUS34134</name>
</gene>
<keyword evidence="3" id="KW-1185">Reference proteome</keyword>
<organism evidence="1 3">
    <name type="scientific">Didymodactylos carnosus</name>
    <dbReference type="NCBI Taxonomy" id="1234261"/>
    <lineage>
        <taxon>Eukaryota</taxon>
        <taxon>Metazoa</taxon>
        <taxon>Spiralia</taxon>
        <taxon>Gnathifera</taxon>
        <taxon>Rotifera</taxon>
        <taxon>Eurotatoria</taxon>
        <taxon>Bdelloidea</taxon>
        <taxon>Philodinida</taxon>
        <taxon>Philodinidae</taxon>
        <taxon>Didymodactylos</taxon>
    </lineage>
</organism>
<dbReference type="OrthoDB" id="2285229at2759"/>
<comment type="caution">
    <text evidence="1">The sequence shown here is derived from an EMBL/GenBank/DDBJ whole genome shotgun (WGS) entry which is preliminary data.</text>
</comment>
<dbReference type="AlphaFoldDB" id="A0A815LUE8"/>
<dbReference type="EMBL" id="CAJOBC010083236">
    <property type="protein sequence ID" value="CAF4298669.1"/>
    <property type="molecule type" value="Genomic_DNA"/>
</dbReference>
<feature type="non-terminal residue" evidence="1">
    <location>
        <position position="1"/>
    </location>
</feature>